<dbReference type="PRINTS" id="PR00133">
    <property type="entry name" value="GLHYDRLASE3"/>
</dbReference>
<dbReference type="Gene3D" id="2.60.40.10">
    <property type="entry name" value="Immunoglobulins"/>
    <property type="match status" value="1"/>
</dbReference>
<keyword evidence="6" id="KW-1185">Reference proteome</keyword>
<dbReference type="PANTHER" id="PTHR42721">
    <property type="entry name" value="SUGAR HYDROLASE-RELATED"/>
    <property type="match status" value="1"/>
</dbReference>
<dbReference type="RefSeq" id="WP_189576892.1">
    <property type="nucleotide sequence ID" value="NZ_BMXU01000002.1"/>
</dbReference>
<dbReference type="EMBL" id="JBHRVA010000003">
    <property type="protein sequence ID" value="MFC3302877.1"/>
    <property type="molecule type" value="Genomic_DNA"/>
</dbReference>
<sequence length="810" mass="88384">MLALSLLQHLGFEITGGQRKSAARDGAGGRLAVLKCLGLIPAIALLASAAAQETPPYKDPSRPTDERIEDLLGRMTLDEKIAQITTVWTGKTELFSNDGSFDPAKADELYPAGIGHFARPNDLQGPSSPLEQPFRDERETVELVNAMQRHAVNGTRLGIPILFHEEGLHGYAARGATSFPQAIALASTWDTQLIEDVYSVVAREIRARGAHMVLSPVVDVARDPRWGRIEETYGEDPYLTGEIGVAAVLGFQGTELPIADDKVMATLKHMTGHGQPQSGTNVGPANLSERLLREVFFPPFEQVVTRTNIRSLMASYNEIDGVPSHANPWLLNDVLRGEWGYQGGVVSDYWGIRDLTTLHHVEADLQDAAVRALKSGVDFDLPDGDAFVFLPDALAEGRVTQGEIDRAVARMLRIKFESGLFDNPFADADYAEEITDNDEARRLAEEAARKAIILLKNDGTLPLDASTLNRIAVIGPNADAVRLGGYSDVPTRVITPLAGIKEQVGDSVEVLHHEGVKIVEEGDWWKDDIVLAHREENLRRIREARKVARRADAIILVIGGTEATSREGWADNHLGDRTDIELVGEQKELADAMFALGKPVVTVLIGGKPLGVDQVAARTNALVQGWYLGQEGGTALADVLFGDYNPGGRLPVTMARNVGQLPLVYNHKPSALRGYLFDTTAPLFPFGHGLSYTEFSYSEPVLSAEEISPDGSVDVTVDVTNTGDRAGDEVVQLYIRDLVSSVTRPVRELRGFERISLEPGETRTVTFTLDREDFQFWDADMVRRVEPGDFRIEVGGSSVGGQAVTLEVTE</sequence>
<proteinExistence type="inferred from homology"/>
<gene>
    <name evidence="5" type="ORF">ACFONP_09045</name>
</gene>
<dbReference type="PANTHER" id="PTHR42721:SF3">
    <property type="entry name" value="BETA-D-XYLOSIDASE 5-RELATED"/>
    <property type="match status" value="1"/>
</dbReference>
<dbReference type="InterPro" id="IPR017853">
    <property type="entry name" value="GH"/>
</dbReference>
<keyword evidence="2" id="KW-0732">Signal</keyword>
<dbReference type="Pfam" id="PF14310">
    <property type="entry name" value="Fn3-like"/>
    <property type="match status" value="1"/>
</dbReference>
<keyword evidence="3 5" id="KW-0378">Hydrolase</keyword>
<dbReference type="SUPFAM" id="SSF51445">
    <property type="entry name" value="(Trans)glycosidases"/>
    <property type="match status" value="1"/>
</dbReference>
<evidence type="ECO:0000313" key="5">
    <source>
        <dbReference type="EMBL" id="MFC3302877.1"/>
    </source>
</evidence>
<dbReference type="Gene3D" id="3.20.20.300">
    <property type="entry name" value="Glycoside hydrolase, family 3, N-terminal domain"/>
    <property type="match status" value="1"/>
</dbReference>
<feature type="domain" description="Fibronectin type III-like" evidence="4">
    <location>
        <begin position="729"/>
        <end position="798"/>
    </location>
</feature>
<dbReference type="GO" id="GO:0016787">
    <property type="term" value="F:hydrolase activity"/>
    <property type="evidence" value="ECO:0007669"/>
    <property type="project" value="UniProtKB-KW"/>
</dbReference>
<dbReference type="InterPro" id="IPR002772">
    <property type="entry name" value="Glyco_hydro_3_C"/>
</dbReference>
<dbReference type="Gene3D" id="3.40.50.1700">
    <property type="entry name" value="Glycoside hydrolase family 3 C-terminal domain"/>
    <property type="match status" value="1"/>
</dbReference>
<accession>A0ABV7MDC6</accession>
<comment type="caution">
    <text evidence="5">The sequence shown here is derived from an EMBL/GenBank/DDBJ whole genome shotgun (WGS) entry which is preliminary data.</text>
</comment>
<name>A0ABV7MDC6_9PROT</name>
<dbReference type="InterPro" id="IPR013783">
    <property type="entry name" value="Ig-like_fold"/>
</dbReference>
<comment type="similarity">
    <text evidence="1">Belongs to the glycosyl hydrolase 3 family.</text>
</comment>
<protein>
    <submittedName>
        <fullName evidence="5">Glycoside hydrolase family 3 N-terminal domain-containing protein</fullName>
    </submittedName>
</protein>
<reference evidence="6" key="1">
    <citation type="journal article" date="2019" name="Int. J. Syst. Evol. Microbiol.">
        <title>The Global Catalogue of Microorganisms (GCM) 10K type strain sequencing project: providing services to taxonomists for standard genome sequencing and annotation.</title>
        <authorList>
            <consortium name="The Broad Institute Genomics Platform"/>
            <consortium name="The Broad Institute Genome Sequencing Center for Infectious Disease"/>
            <person name="Wu L."/>
            <person name="Ma J."/>
        </authorList>
    </citation>
    <scope>NUCLEOTIDE SEQUENCE [LARGE SCALE GENOMIC DNA]</scope>
    <source>
        <strain evidence="6">KCTC 22245</strain>
    </source>
</reference>
<evidence type="ECO:0000259" key="4">
    <source>
        <dbReference type="SMART" id="SM01217"/>
    </source>
</evidence>
<dbReference type="InterPro" id="IPR036881">
    <property type="entry name" value="Glyco_hydro_3_C_sf"/>
</dbReference>
<evidence type="ECO:0000256" key="1">
    <source>
        <dbReference type="ARBA" id="ARBA00005336"/>
    </source>
</evidence>
<dbReference type="InterPro" id="IPR036962">
    <property type="entry name" value="Glyco_hydro_3_N_sf"/>
</dbReference>
<dbReference type="Proteomes" id="UP001595607">
    <property type="component" value="Unassembled WGS sequence"/>
</dbReference>
<dbReference type="SUPFAM" id="SSF52279">
    <property type="entry name" value="Beta-D-glucan exohydrolase, C-terminal domain"/>
    <property type="match status" value="1"/>
</dbReference>
<dbReference type="Pfam" id="PF01915">
    <property type="entry name" value="Glyco_hydro_3_C"/>
    <property type="match status" value="1"/>
</dbReference>
<dbReference type="SMART" id="SM01217">
    <property type="entry name" value="Fn3_like"/>
    <property type="match status" value="1"/>
</dbReference>
<dbReference type="InterPro" id="IPR026891">
    <property type="entry name" value="Fn3-like"/>
</dbReference>
<evidence type="ECO:0000256" key="3">
    <source>
        <dbReference type="ARBA" id="ARBA00022801"/>
    </source>
</evidence>
<organism evidence="5 6">
    <name type="scientific">Parvularcula lutaonensis</name>
    <dbReference type="NCBI Taxonomy" id="491923"/>
    <lineage>
        <taxon>Bacteria</taxon>
        <taxon>Pseudomonadati</taxon>
        <taxon>Pseudomonadota</taxon>
        <taxon>Alphaproteobacteria</taxon>
        <taxon>Parvularculales</taxon>
        <taxon>Parvularculaceae</taxon>
        <taxon>Parvularcula</taxon>
    </lineage>
</organism>
<dbReference type="InterPro" id="IPR044993">
    <property type="entry name" value="BXL"/>
</dbReference>
<dbReference type="InterPro" id="IPR001764">
    <property type="entry name" value="Glyco_hydro_3_N"/>
</dbReference>
<evidence type="ECO:0000256" key="2">
    <source>
        <dbReference type="ARBA" id="ARBA00022729"/>
    </source>
</evidence>
<evidence type="ECO:0000313" key="6">
    <source>
        <dbReference type="Proteomes" id="UP001595607"/>
    </source>
</evidence>
<dbReference type="Pfam" id="PF00933">
    <property type="entry name" value="Glyco_hydro_3"/>
    <property type="match status" value="1"/>
</dbReference>